<sequence>MNWIAPMRCSSKLAQWLPEARMERTLRKQEHQQKEAVRYRSIEQQMDKTGETQVSFSDPDARSMTTTARMPRIVGYNVQTAVEADNHLIVAHDVTMLGFDRDALSMMAVAARDAMTTDAHSNRPLSCM</sequence>
<dbReference type="Proteomes" id="UP000005307">
    <property type="component" value="Chromosome"/>
</dbReference>
<dbReference type="HOGENOM" id="CLU_1957336_0_0_5"/>
<keyword evidence="3" id="KW-1185">Reference proteome</keyword>
<protein>
    <submittedName>
        <fullName evidence="2">Uncharacterized protein</fullName>
    </submittedName>
</protein>
<dbReference type="EMBL" id="CP003740">
    <property type="protein sequence ID" value="AGI67819.1"/>
    <property type="molecule type" value="Genomic_DNA"/>
</dbReference>
<organism evidence="2 3">
    <name type="scientific">Octadecabacter antarcticus 307</name>
    <dbReference type="NCBI Taxonomy" id="391626"/>
    <lineage>
        <taxon>Bacteria</taxon>
        <taxon>Pseudomonadati</taxon>
        <taxon>Pseudomonadota</taxon>
        <taxon>Alphaproteobacteria</taxon>
        <taxon>Rhodobacterales</taxon>
        <taxon>Roseobacteraceae</taxon>
        <taxon>Octadecabacter</taxon>
    </lineage>
</organism>
<feature type="region of interest" description="Disordered" evidence="1">
    <location>
        <begin position="43"/>
        <end position="64"/>
    </location>
</feature>
<dbReference type="PANTHER" id="PTHR33408">
    <property type="entry name" value="TRANSPOSASE"/>
    <property type="match status" value="1"/>
</dbReference>
<evidence type="ECO:0000256" key="1">
    <source>
        <dbReference type="SAM" id="MobiDB-lite"/>
    </source>
</evidence>
<gene>
    <name evidence="2" type="ORF">OAN307_c21910</name>
</gene>
<evidence type="ECO:0000313" key="3">
    <source>
        <dbReference type="Proteomes" id="UP000005307"/>
    </source>
</evidence>
<accession>M9R584</accession>
<dbReference type="AlphaFoldDB" id="M9R584"/>
<name>M9R584_9RHOB</name>
<reference evidence="2 3" key="1">
    <citation type="journal article" date="2013" name="PLoS ONE">
        <title>Poles Apart: Arctic and Antarctic Octadecabacter strains Share High Genome Plasticity and a New Type of Xanthorhodopsin.</title>
        <authorList>
            <person name="Vollmers J."/>
            <person name="Voget S."/>
            <person name="Dietrich S."/>
            <person name="Gollnow K."/>
            <person name="Smits M."/>
            <person name="Meyer K."/>
            <person name="Brinkhoff T."/>
            <person name="Simon M."/>
            <person name="Daniel R."/>
        </authorList>
    </citation>
    <scope>NUCLEOTIDE SEQUENCE [LARGE SCALE GENOMIC DNA]</scope>
    <source>
        <strain evidence="2 3">307</strain>
    </source>
</reference>
<proteinExistence type="predicted"/>
<dbReference type="PANTHER" id="PTHR33408:SF4">
    <property type="entry name" value="TRANSPOSASE DDE DOMAIN-CONTAINING PROTEIN"/>
    <property type="match status" value="1"/>
</dbReference>
<dbReference type="eggNOG" id="COG3666">
    <property type="taxonomic scope" value="Bacteria"/>
</dbReference>
<dbReference type="KEGG" id="oat:OAN307_c21910"/>
<evidence type="ECO:0000313" key="2">
    <source>
        <dbReference type="EMBL" id="AGI67819.1"/>
    </source>
</evidence>